<proteinExistence type="predicted"/>
<keyword evidence="2" id="KW-1185">Reference proteome</keyword>
<evidence type="ECO:0000313" key="1">
    <source>
        <dbReference type="EMBL" id="MTD17524.1"/>
    </source>
</evidence>
<sequence>MTTPTREQTEEFFDRYARALLARDEQAIAGMYGVPALILGEGIAIPVTDEQQTADFFASSWPQYAGVDDATRRLAIMGSGPGTVWADVTWTYSGGPRERFCYQLAASDGVLRIVVLTPLELDQDQLDQG</sequence>
<comment type="caution">
    <text evidence="1">The sequence shown here is derived from an EMBL/GenBank/DDBJ whole genome shotgun (WGS) entry which is preliminary data.</text>
</comment>
<dbReference type="InterPro" id="IPR032710">
    <property type="entry name" value="NTF2-like_dom_sf"/>
</dbReference>
<accession>A0A7K1FXG6</accession>
<evidence type="ECO:0000313" key="2">
    <source>
        <dbReference type="Proteomes" id="UP000460221"/>
    </source>
</evidence>
<dbReference type="Proteomes" id="UP000460221">
    <property type="component" value="Unassembled WGS sequence"/>
</dbReference>
<dbReference type="Gene3D" id="3.10.450.50">
    <property type="match status" value="1"/>
</dbReference>
<gene>
    <name evidence="1" type="ORF">GIS00_26710</name>
</gene>
<dbReference type="SUPFAM" id="SSF54427">
    <property type="entry name" value="NTF2-like"/>
    <property type="match status" value="1"/>
</dbReference>
<name>A0A7K1FXG6_9ACTN</name>
<dbReference type="AlphaFoldDB" id="A0A7K1FXG6"/>
<reference evidence="1 2" key="1">
    <citation type="submission" date="2019-11" db="EMBL/GenBank/DDBJ databases">
        <authorList>
            <person name="Jiang L.-Q."/>
        </authorList>
    </citation>
    <scope>NUCLEOTIDE SEQUENCE [LARGE SCALE GENOMIC DNA]</scope>
    <source>
        <strain evidence="1 2">YIM 132087</strain>
    </source>
</reference>
<evidence type="ECO:0008006" key="3">
    <source>
        <dbReference type="Google" id="ProtNLM"/>
    </source>
</evidence>
<dbReference type="EMBL" id="WLYK01000024">
    <property type="protein sequence ID" value="MTD17524.1"/>
    <property type="molecule type" value="Genomic_DNA"/>
</dbReference>
<protein>
    <recommendedName>
        <fullName evidence="3">Nuclear transport factor 2 family protein</fullName>
    </recommendedName>
</protein>
<dbReference type="RefSeq" id="WP_154771520.1">
    <property type="nucleotide sequence ID" value="NZ_WLYK01000024.1"/>
</dbReference>
<organism evidence="1 2">
    <name type="scientific">Nakamurella alba</name>
    <dbReference type="NCBI Taxonomy" id="2665158"/>
    <lineage>
        <taxon>Bacteria</taxon>
        <taxon>Bacillati</taxon>
        <taxon>Actinomycetota</taxon>
        <taxon>Actinomycetes</taxon>
        <taxon>Nakamurellales</taxon>
        <taxon>Nakamurellaceae</taxon>
        <taxon>Nakamurella</taxon>
    </lineage>
</organism>